<dbReference type="AlphaFoldDB" id="A0A166EAZ8"/>
<dbReference type="InterPro" id="IPR029063">
    <property type="entry name" value="SAM-dependent_MTases_sf"/>
</dbReference>
<sequence>MIFKKEKNYKIDKFQGSHDSRNRDYDKVILNMCKQHTKGKLLDIASGTGYLSKKLCEMGYDVISADINPILERERERERRKEFHEREFKLY</sequence>
<dbReference type="EMBL" id="LWMW01000092">
    <property type="protein sequence ID" value="KZX16462.1"/>
    <property type="molecule type" value="Genomic_DNA"/>
</dbReference>
<protein>
    <recommendedName>
        <fullName evidence="3">Methyltransferase domain-containing protein</fullName>
    </recommendedName>
</protein>
<dbReference type="RefSeq" id="WP_067259295.1">
    <property type="nucleotide sequence ID" value="NZ_LWMW01000092.1"/>
</dbReference>
<organism evidence="1 2">
    <name type="scientific">Methanobrevibacter cuticularis</name>
    <dbReference type="NCBI Taxonomy" id="47311"/>
    <lineage>
        <taxon>Archaea</taxon>
        <taxon>Methanobacteriati</taxon>
        <taxon>Methanobacteriota</taxon>
        <taxon>Methanomada group</taxon>
        <taxon>Methanobacteria</taxon>
        <taxon>Methanobacteriales</taxon>
        <taxon>Methanobacteriaceae</taxon>
        <taxon>Methanobrevibacter</taxon>
    </lineage>
</organism>
<dbReference type="Gene3D" id="3.40.50.150">
    <property type="entry name" value="Vaccinia Virus protein VP39"/>
    <property type="match status" value="1"/>
</dbReference>
<dbReference type="PATRIC" id="fig|47311.3.peg.935"/>
<proteinExistence type="predicted"/>
<keyword evidence="2" id="KW-1185">Reference proteome</keyword>
<dbReference type="SUPFAM" id="SSF53335">
    <property type="entry name" value="S-adenosyl-L-methionine-dependent methyltransferases"/>
    <property type="match status" value="1"/>
</dbReference>
<evidence type="ECO:0000313" key="1">
    <source>
        <dbReference type="EMBL" id="KZX16462.1"/>
    </source>
</evidence>
<comment type="caution">
    <text evidence="1">The sequence shown here is derived from an EMBL/GenBank/DDBJ whole genome shotgun (WGS) entry which is preliminary data.</text>
</comment>
<gene>
    <name evidence="1" type="ORF">MBCUT_08480</name>
</gene>
<name>A0A166EAZ8_9EURY</name>
<accession>A0A166EAZ8</accession>
<evidence type="ECO:0000313" key="2">
    <source>
        <dbReference type="Proteomes" id="UP000077275"/>
    </source>
</evidence>
<evidence type="ECO:0008006" key="3">
    <source>
        <dbReference type="Google" id="ProtNLM"/>
    </source>
</evidence>
<dbReference type="Proteomes" id="UP000077275">
    <property type="component" value="Unassembled WGS sequence"/>
</dbReference>
<reference evidence="1 2" key="1">
    <citation type="submission" date="2016-04" db="EMBL/GenBank/DDBJ databases">
        <title>Genome sequence of Methanobrevibacter cuticularis DSM 11139.</title>
        <authorList>
            <person name="Poehlein A."/>
            <person name="Seedorf H."/>
            <person name="Daniel R."/>
        </authorList>
    </citation>
    <scope>NUCLEOTIDE SEQUENCE [LARGE SCALE GENOMIC DNA]</scope>
    <source>
        <strain evidence="1 2">DSM 11139</strain>
    </source>
</reference>